<organism evidence="1 2">
    <name type="scientific">Smallanthus sonchifolius</name>
    <dbReference type="NCBI Taxonomy" id="185202"/>
    <lineage>
        <taxon>Eukaryota</taxon>
        <taxon>Viridiplantae</taxon>
        <taxon>Streptophyta</taxon>
        <taxon>Embryophyta</taxon>
        <taxon>Tracheophyta</taxon>
        <taxon>Spermatophyta</taxon>
        <taxon>Magnoliopsida</taxon>
        <taxon>eudicotyledons</taxon>
        <taxon>Gunneridae</taxon>
        <taxon>Pentapetalae</taxon>
        <taxon>asterids</taxon>
        <taxon>campanulids</taxon>
        <taxon>Asterales</taxon>
        <taxon>Asteraceae</taxon>
        <taxon>Asteroideae</taxon>
        <taxon>Heliantheae alliance</taxon>
        <taxon>Millerieae</taxon>
        <taxon>Smallanthus</taxon>
    </lineage>
</organism>
<dbReference type="Proteomes" id="UP001056120">
    <property type="component" value="Linkage Group LG02"/>
</dbReference>
<name>A0ACB9JYI4_9ASTR</name>
<dbReference type="EMBL" id="CM042019">
    <property type="protein sequence ID" value="KAI3825026.1"/>
    <property type="molecule type" value="Genomic_DNA"/>
</dbReference>
<sequence length="148" mass="16994">MIISVAEFSFRCLQYESEMRPTLNKVLDVLMDIHAMGGVDAYDNTRDFQTVNVMQWFCKSTVASHLSPHNIRKGELYTIKKGFEFSKAVLKIVNPNLVPGSIRRFLHISADELYGETDEGAVKMLWKHLRSFYTKVNVEASFGERHFG</sequence>
<accession>A0ACB9JYI4</accession>
<gene>
    <name evidence="1" type="ORF">L1987_06501</name>
</gene>
<proteinExistence type="predicted"/>
<comment type="caution">
    <text evidence="1">The sequence shown here is derived from an EMBL/GenBank/DDBJ whole genome shotgun (WGS) entry which is preliminary data.</text>
</comment>
<evidence type="ECO:0000313" key="2">
    <source>
        <dbReference type="Proteomes" id="UP001056120"/>
    </source>
</evidence>
<reference evidence="1 2" key="2">
    <citation type="journal article" date="2022" name="Mol. Ecol. Resour.">
        <title>The genomes of chicory, endive, great burdock and yacon provide insights into Asteraceae paleo-polyploidization history and plant inulin production.</title>
        <authorList>
            <person name="Fan W."/>
            <person name="Wang S."/>
            <person name="Wang H."/>
            <person name="Wang A."/>
            <person name="Jiang F."/>
            <person name="Liu H."/>
            <person name="Zhao H."/>
            <person name="Xu D."/>
            <person name="Zhang Y."/>
        </authorList>
    </citation>
    <scope>NUCLEOTIDE SEQUENCE [LARGE SCALE GENOMIC DNA]</scope>
    <source>
        <strain evidence="2">cv. Yunnan</strain>
        <tissue evidence="1">Leaves</tissue>
    </source>
</reference>
<evidence type="ECO:0000313" key="1">
    <source>
        <dbReference type="EMBL" id="KAI3825026.1"/>
    </source>
</evidence>
<keyword evidence="2" id="KW-1185">Reference proteome</keyword>
<protein>
    <submittedName>
        <fullName evidence="1">Uncharacterized protein</fullName>
    </submittedName>
</protein>
<reference evidence="2" key="1">
    <citation type="journal article" date="2022" name="Mol. Ecol. Resour.">
        <title>The genomes of chicory, endive, great burdock and yacon provide insights into Asteraceae palaeo-polyploidization history and plant inulin production.</title>
        <authorList>
            <person name="Fan W."/>
            <person name="Wang S."/>
            <person name="Wang H."/>
            <person name="Wang A."/>
            <person name="Jiang F."/>
            <person name="Liu H."/>
            <person name="Zhao H."/>
            <person name="Xu D."/>
            <person name="Zhang Y."/>
        </authorList>
    </citation>
    <scope>NUCLEOTIDE SEQUENCE [LARGE SCALE GENOMIC DNA]</scope>
    <source>
        <strain evidence="2">cv. Yunnan</strain>
    </source>
</reference>